<accession>A0A8W7P175</accession>
<reference evidence="2" key="1">
    <citation type="submission" date="2022-08" db="UniProtKB">
        <authorList>
            <consortium name="EnsemblMetazoa"/>
        </authorList>
    </citation>
    <scope>IDENTIFICATION</scope>
</reference>
<dbReference type="AlphaFoldDB" id="A0A8W7P175"/>
<name>A0A8W7P175_ANOCL</name>
<sequence>MPNEEDRNRDRTEQAQHDIMLRCDGAAARGQHHGAPSTDRPPPRRNLHFYRANDSAKSDAQGSPGTVDEIGTPAGTIGRVKSIKTTDDRARYNLQSENPQIVRFFLEFVPRARDD</sequence>
<protein>
    <submittedName>
        <fullName evidence="2">Uncharacterized protein</fullName>
    </submittedName>
</protein>
<dbReference type="Proteomes" id="UP000075882">
    <property type="component" value="Unassembled WGS sequence"/>
</dbReference>
<feature type="region of interest" description="Disordered" evidence="1">
    <location>
        <begin position="23"/>
        <end position="74"/>
    </location>
</feature>
<proteinExistence type="predicted"/>
<dbReference type="EnsemblMetazoa" id="ACOM023489-RA">
    <property type="protein sequence ID" value="ACOM023489-PA.1"/>
    <property type="gene ID" value="ACOM023489"/>
</dbReference>
<evidence type="ECO:0000256" key="1">
    <source>
        <dbReference type="SAM" id="MobiDB-lite"/>
    </source>
</evidence>
<organism evidence="2">
    <name type="scientific">Anopheles coluzzii</name>
    <name type="common">African malaria mosquito</name>
    <dbReference type="NCBI Taxonomy" id="1518534"/>
    <lineage>
        <taxon>Eukaryota</taxon>
        <taxon>Metazoa</taxon>
        <taxon>Ecdysozoa</taxon>
        <taxon>Arthropoda</taxon>
        <taxon>Hexapoda</taxon>
        <taxon>Insecta</taxon>
        <taxon>Pterygota</taxon>
        <taxon>Neoptera</taxon>
        <taxon>Endopterygota</taxon>
        <taxon>Diptera</taxon>
        <taxon>Nematocera</taxon>
        <taxon>Culicoidea</taxon>
        <taxon>Culicidae</taxon>
        <taxon>Anophelinae</taxon>
        <taxon>Anopheles</taxon>
    </lineage>
</organism>
<evidence type="ECO:0000313" key="2">
    <source>
        <dbReference type="EnsemblMetazoa" id="ACOM023489-PA.1"/>
    </source>
</evidence>